<name>A0A9P3UQG9_LYOSH</name>
<dbReference type="AlphaFoldDB" id="A0A9P3UQG9"/>
<organism evidence="1 2">
    <name type="scientific">Lyophyllum shimeji</name>
    <name type="common">Hon-shimeji</name>
    <name type="synonym">Tricholoma shimeji</name>
    <dbReference type="NCBI Taxonomy" id="47721"/>
    <lineage>
        <taxon>Eukaryota</taxon>
        <taxon>Fungi</taxon>
        <taxon>Dikarya</taxon>
        <taxon>Basidiomycota</taxon>
        <taxon>Agaricomycotina</taxon>
        <taxon>Agaricomycetes</taxon>
        <taxon>Agaricomycetidae</taxon>
        <taxon>Agaricales</taxon>
        <taxon>Tricholomatineae</taxon>
        <taxon>Lyophyllaceae</taxon>
        <taxon>Lyophyllum</taxon>
    </lineage>
</organism>
<dbReference type="Proteomes" id="UP001063166">
    <property type="component" value="Unassembled WGS sequence"/>
</dbReference>
<proteinExistence type="predicted"/>
<gene>
    <name evidence="1" type="ORF">LshimejAT787_1002630</name>
</gene>
<reference evidence="1" key="1">
    <citation type="submission" date="2022-07" db="EMBL/GenBank/DDBJ databases">
        <title>The genome of Lyophyllum shimeji provides insight into the initial evolution of ectomycorrhizal fungal genome.</title>
        <authorList>
            <person name="Kobayashi Y."/>
            <person name="Shibata T."/>
            <person name="Hirakawa H."/>
            <person name="Shigenobu S."/>
            <person name="Nishiyama T."/>
            <person name="Yamada A."/>
            <person name="Hasebe M."/>
            <person name="Kawaguchi M."/>
        </authorList>
    </citation>
    <scope>NUCLEOTIDE SEQUENCE</scope>
    <source>
        <strain evidence="1">AT787</strain>
    </source>
</reference>
<dbReference type="EMBL" id="BRPK01000010">
    <property type="protein sequence ID" value="GLB41663.1"/>
    <property type="molecule type" value="Genomic_DNA"/>
</dbReference>
<comment type="caution">
    <text evidence="1">The sequence shown here is derived from an EMBL/GenBank/DDBJ whole genome shotgun (WGS) entry which is preliminary data.</text>
</comment>
<evidence type="ECO:0000313" key="2">
    <source>
        <dbReference type="Proteomes" id="UP001063166"/>
    </source>
</evidence>
<sequence length="83" mass="9255">MGKDGRCSGPQAHLRKSIRDSQLSLLLPRLPYPVYIPLRTKLFILLRSFLRSKNIASVCLSSAVRVLSSAFSATFVQIALSHR</sequence>
<protein>
    <submittedName>
        <fullName evidence="1">Uncharacterized protein</fullName>
    </submittedName>
</protein>
<evidence type="ECO:0000313" key="1">
    <source>
        <dbReference type="EMBL" id="GLB41663.1"/>
    </source>
</evidence>
<accession>A0A9P3UQG9</accession>
<keyword evidence="2" id="KW-1185">Reference proteome</keyword>